<dbReference type="SUPFAM" id="SSF158791">
    <property type="entry name" value="MgtE N-terminal domain-like"/>
    <property type="match status" value="1"/>
</dbReference>
<dbReference type="Proteomes" id="UP001269144">
    <property type="component" value="Unassembled WGS sequence"/>
</dbReference>
<sequence length="180" mass="19382">MARKLLPLLGGVMALALAGQAVTLIEWKRGLRANAEPTSLLAGCSDVPEAVALAETLHQRGLRIERYMHAIEQRKAELVEAEKELTETLVGLRNARREADGRESGTQQAQADDIARIIAVYDEMKPEQAALVLANLPADFAAQILMRVQPEKGAKIMASVDPGQAAVLTSYMGAARVGSR</sequence>
<keyword evidence="1" id="KW-0175">Coiled coil</keyword>
<evidence type="ECO:0000313" key="3">
    <source>
        <dbReference type="Proteomes" id="UP001269144"/>
    </source>
</evidence>
<keyword evidence="3" id="KW-1185">Reference proteome</keyword>
<evidence type="ECO:0000256" key="1">
    <source>
        <dbReference type="SAM" id="Coils"/>
    </source>
</evidence>
<dbReference type="EMBL" id="JAVQLW010000001">
    <property type="protein sequence ID" value="MDS9466942.1"/>
    <property type="molecule type" value="Genomic_DNA"/>
</dbReference>
<gene>
    <name evidence="2" type="ORF">RGQ15_05035</name>
</gene>
<name>A0ABU2HPG9_9RHOB</name>
<dbReference type="RefSeq" id="WP_311159134.1">
    <property type="nucleotide sequence ID" value="NZ_JAVQLW010000001.1"/>
</dbReference>
<protein>
    <recommendedName>
        <fullName evidence="4">Magnesium transporter MgtE intracellular domain-containing protein</fullName>
    </recommendedName>
</protein>
<proteinExistence type="predicted"/>
<evidence type="ECO:0000313" key="2">
    <source>
        <dbReference type="EMBL" id="MDS9466942.1"/>
    </source>
</evidence>
<evidence type="ECO:0008006" key="4">
    <source>
        <dbReference type="Google" id="ProtNLM"/>
    </source>
</evidence>
<comment type="caution">
    <text evidence="2">The sequence shown here is derived from an EMBL/GenBank/DDBJ whole genome shotgun (WGS) entry which is preliminary data.</text>
</comment>
<organism evidence="2 3">
    <name type="scientific">Paracoccus aurantius</name>
    <dbReference type="NCBI Taxonomy" id="3073814"/>
    <lineage>
        <taxon>Bacteria</taxon>
        <taxon>Pseudomonadati</taxon>
        <taxon>Pseudomonadota</taxon>
        <taxon>Alphaproteobacteria</taxon>
        <taxon>Rhodobacterales</taxon>
        <taxon>Paracoccaceae</taxon>
        <taxon>Paracoccus</taxon>
    </lineage>
</organism>
<accession>A0ABU2HPG9</accession>
<feature type="coiled-coil region" evidence="1">
    <location>
        <begin position="64"/>
        <end position="98"/>
    </location>
</feature>
<reference evidence="3" key="1">
    <citation type="submission" date="2023-07" db="EMBL/GenBank/DDBJ databases">
        <title>Paracoccus sp. MBLB3053 whole genome sequence.</title>
        <authorList>
            <person name="Hwang C.Y."/>
            <person name="Cho E.-S."/>
            <person name="Seo M.-J."/>
        </authorList>
    </citation>
    <scope>NUCLEOTIDE SEQUENCE [LARGE SCALE GENOMIC DNA]</scope>
    <source>
        <strain evidence="3">MBLB3053</strain>
    </source>
</reference>
<dbReference type="Gene3D" id="1.10.220.30">
    <property type="match status" value="1"/>
</dbReference>